<dbReference type="InterPro" id="IPR006164">
    <property type="entry name" value="DNA_bd_Ku70/Ku80"/>
</dbReference>
<comment type="similarity">
    <text evidence="3">Belongs to the ku70 family.</text>
</comment>
<keyword evidence="5" id="KW-0547">Nucleotide-binding</keyword>
<evidence type="ECO:0000256" key="3">
    <source>
        <dbReference type="ARBA" id="ARBA00005240"/>
    </source>
</evidence>
<evidence type="ECO:0000256" key="10">
    <source>
        <dbReference type="ARBA" id="ARBA00022895"/>
    </source>
</evidence>
<keyword evidence="14" id="KW-0539">Nucleus</keyword>
<keyword evidence="10" id="KW-0779">Telomere</keyword>
<dbReference type="Gene3D" id="3.40.50.410">
    <property type="entry name" value="von Willebrand factor, type A domain"/>
    <property type="match status" value="1"/>
</dbReference>
<dbReference type="InterPro" id="IPR006165">
    <property type="entry name" value="Ku70"/>
</dbReference>
<comment type="subcellular location">
    <subcellularLocation>
        <location evidence="2">Chromosome</location>
        <location evidence="2">Telomere</location>
    </subcellularLocation>
    <subcellularLocation>
        <location evidence="1">Nucleus</location>
    </subcellularLocation>
</comment>
<keyword evidence="19" id="KW-1185">Reference proteome</keyword>
<dbReference type="PANTHER" id="PTHR12604">
    <property type="entry name" value="KU AUTOANTIGEN DNA HELICASE"/>
    <property type="match status" value="1"/>
</dbReference>
<dbReference type="Pfam" id="PF02735">
    <property type="entry name" value="Ku"/>
    <property type="match status" value="1"/>
</dbReference>
<dbReference type="GO" id="GO:0042162">
    <property type="term" value="F:telomeric DNA binding"/>
    <property type="evidence" value="ECO:0007669"/>
    <property type="project" value="InterPro"/>
</dbReference>
<dbReference type="GO" id="GO:0000781">
    <property type="term" value="C:chromosome, telomeric region"/>
    <property type="evidence" value="ECO:0007669"/>
    <property type="project" value="UniProtKB-SubCell"/>
</dbReference>
<dbReference type="GO" id="GO:0003684">
    <property type="term" value="F:damaged DNA binding"/>
    <property type="evidence" value="ECO:0007669"/>
    <property type="project" value="InterPro"/>
</dbReference>
<evidence type="ECO:0000256" key="7">
    <source>
        <dbReference type="ARBA" id="ARBA00022801"/>
    </source>
</evidence>
<dbReference type="CDD" id="cd00788">
    <property type="entry name" value="KU70"/>
    <property type="match status" value="1"/>
</dbReference>
<reference evidence="18" key="1">
    <citation type="submission" date="2021-06" db="EMBL/GenBank/DDBJ databases">
        <authorList>
            <person name="Kallberg Y."/>
            <person name="Tangrot J."/>
            <person name="Rosling A."/>
        </authorList>
    </citation>
    <scope>NUCLEOTIDE SEQUENCE</scope>
    <source>
        <strain evidence="18">AZ414A</strain>
    </source>
</reference>
<dbReference type="GO" id="GO:0006303">
    <property type="term" value="P:double-strand break repair via nonhomologous end joining"/>
    <property type="evidence" value="ECO:0007669"/>
    <property type="project" value="InterPro"/>
</dbReference>
<dbReference type="Proteomes" id="UP000789706">
    <property type="component" value="Unassembled WGS sequence"/>
</dbReference>
<sequence length="558" mass="63790">MSSSTTMSSWSSTVDDQGNRDAVLFVIDCSTSMMNKDENGDSAFHLAIQCASSIMMNKIISENSSDFLGVMFIGTEKNQNPLDKKHIYVLQNMDLSDIHRVMELNNIQEYGITDEQYPLGDVFWVCSELFNSVTSPTVRTKRIFLITNEDNPHSTKPVLRSAAITRARDLIESKIEIDLFSIDKPDSTFNLHSFYWEILSTNDEFDDFTHINTSKSFEALRSRIISKESPKRSIFSVPFHLFEGEVQERKKPNYKWVHMRGETTQLLPQDIKHYVHYGGEKIVFTTEELQKIKEIGEKGITLLGFKPETSLKPHYNMEHPYFLYPDEEQYEGSRRTFAALHQKMIEMKKVAICVANFRHGVSMKFVALKAEPEVLDDEGQQIHPPGFYMFTLPFADDLRPLPPHSTITPAPDTMIDFTKPIIEKLQIKGGYNPIKFPNPTLARFYDVLIDLALDQDIKEEIQDETLPKYGLIEKRVGECIKIFNVEANEQANNLYTNFPSSPPKQLSTTRSRGPKSQFDISTLHSDDKLNKATVAQLKEFLSGVGIKPASRKDDLIKQ</sequence>
<dbReference type="InterPro" id="IPR047087">
    <property type="entry name" value="KU70_core_dom"/>
</dbReference>
<evidence type="ECO:0000256" key="5">
    <source>
        <dbReference type="ARBA" id="ARBA00022741"/>
    </source>
</evidence>
<evidence type="ECO:0000313" key="19">
    <source>
        <dbReference type="Proteomes" id="UP000789706"/>
    </source>
</evidence>
<dbReference type="Gene3D" id="1.10.1600.10">
    <property type="match status" value="1"/>
</dbReference>
<keyword evidence="9" id="KW-0067">ATP-binding</keyword>
<dbReference type="AlphaFoldDB" id="A0A9N8V0T1"/>
<evidence type="ECO:0000256" key="16">
    <source>
        <dbReference type="SAM" id="MobiDB-lite"/>
    </source>
</evidence>
<keyword evidence="11" id="KW-0238">DNA-binding</keyword>
<dbReference type="Gene3D" id="2.40.290.10">
    <property type="match status" value="1"/>
</dbReference>
<name>A0A9N8V0T1_9GLOM</name>
<evidence type="ECO:0000256" key="13">
    <source>
        <dbReference type="ARBA" id="ARBA00023204"/>
    </source>
</evidence>
<dbReference type="GO" id="GO:0043564">
    <property type="term" value="C:Ku70:Ku80 complex"/>
    <property type="evidence" value="ECO:0007669"/>
    <property type="project" value="InterPro"/>
</dbReference>
<evidence type="ECO:0000256" key="1">
    <source>
        <dbReference type="ARBA" id="ARBA00004123"/>
    </source>
</evidence>
<keyword evidence="8" id="KW-0347">Helicase</keyword>
<dbReference type="FunFam" id="2.40.290.10:FF:000001">
    <property type="entry name" value="X-ray repair cross complementing 6"/>
    <property type="match status" value="1"/>
</dbReference>
<proteinExistence type="inferred from homology"/>
<organism evidence="18 19">
    <name type="scientific">Diversispora eburnea</name>
    <dbReference type="NCBI Taxonomy" id="1213867"/>
    <lineage>
        <taxon>Eukaryota</taxon>
        <taxon>Fungi</taxon>
        <taxon>Fungi incertae sedis</taxon>
        <taxon>Mucoromycota</taxon>
        <taxon>Glomeromycotina</taxon>
        <taxon>Glomeromycetes</taxon>
        <taxon>Diversisporales</taxon>
        <taxon>Diversisporaceae</taxon>
        <taxon>Diversispora</taxon>
    </lineage>
</organism>
<dbReference type="EMBL" id="CAJVPK010000007">
    <property type="protein sequence ID" value="CAG8432921.1"/>
    <property type="molecule type" value="Genomic_DNA"/>
</dbReference>
<evidence type="ECO:0000256" key="12">
    <source>
        <dbReference type="ARBA" id="ARBA00023172"/>
    </source>
</evidence>
<dbReference type="Pfam" id="PF03731">
    <property type="entry name" value="Ku_N"/>
    <property type="match status" value="1"/>
</dbReference>
<protein>
    <recommendedName>
        <fullName evidence="4">ATP-dependent DNA helicase II subunit 1</fullName>
    </recommendedName>
    <alternativeName>
        <fullName evidence="15">ATP-dependent DNA helicase II subunit Ku70</fullName>
    </alternativeName>
</protein>
<dbReference type="InterPro" id="IPR016194">
    <property type="entry name" value="SPOC-like_C_dom_sf"/>
</dbReference>
<gene>
    <name evidence="18" type="ORF">DEBURN_LOCUS245</name>
</gene>
<dbReference type="InterPro" id="IPR036361">
    <property type="entry name" value="SAP_dom_sf"/>
</dbReference>
<dbReference type="PIRSF" id="PIRSF003033">
    <property type="entry name" value="Ku70"/>
    <property type="match status" value="1"/>
</dbReference>
<evidence type="ECO:0000256" key="8">
    <source>
        <dbReference type="ARBA" id="ARBA00022806"/>
    </source>
</evidence>
<dbReference type="InterPro" id="IPR005160">
    <property type="entry name" value="Ku_C"/>
</dbReference>
<evidence type="ECO:0000256" key="15">
    <source>
        <dbReference type="ARBA" id="ARBA00031811"/>
    </source>
</evidence>
<dbReference type="SUPFAM" id="SSF53300">
    <property type="entry name" value="vWA-like"/>
    <property type="match status" value="1"/>
</dbReference>
<dbReference type="GO" id="GO:0006310">
    <property type="term" value="P:DNA recombination"/>
    <property type="evidence" value="ECO:0007669"/>
    <property type="project" value="UniProtKB-KW"/>
</dbReference>
<evidence type="ECO:0000256" key="6">
    <source>
        <dbReference type="ARBA" id="ARBA00022763"/>
    </source>
</evidence>
<keyword evidence="13" id="KW-0234">DNA repair</keyword>
<feature type="domain" description="Ku" evidence="17">
    <location>
        <begin position="263"/>
        <end position="409"/>
    </location>
</feature>
<evidence type="ECO:0000256" key="14">
    <source>
        <dbReference type="ARBA" id="ARBA00023242"/>
    </source>
</evidence>
<dbReference type="SMART" id="SM00559">
    <property type="entry name" value="Ku78"/>
    <property type="match status" value="1"/>
</dbReference>
<dbReference type="InterPro" id="IPR005161">
    <property type="entry name" value="Ku_N"/>
</dbReference>
<evidence type="ECO:0000256" key="2">
    <source>
        <dbReference type="ARBA" id="ARBA00004574"/>
    </source>
</evidence>
<evidence type="ECO:0000256" key="4">
    <source>
        <dbReference type="ARBA" id="ARBA00021796"/>
    </source>
</evidence>
<evidence type="ECO:0000256" key="11">
    <source>
        <dbReference type="ARBA" id="ARBA00023125"/>
    </source>
</evidence>
<feature type="region of interest" description="Disordered" evidence="16">
    <location>
        <begin position="495"/>
        <end position="521"/>
    </location>
</feature>
<dbReference type="OrthoDB" id="3249161at2759"/>
<keyword evidence="7" id="KW-0378">Hydrolase</keyword>
<evidence type="ECO:0000259" key="17">
    <source>
        <dbReference type="SMART" id="SM00559"/>
    </source>
</evidence>
<dbReference type="SUPFAM" id="SSF100939">
    <property type="entry name" value="SPOC domain-like"/>
    <property type="match status" value="1"/>
</dbReference>
<dbReference type="Gene3D" id="1.10.720.30">
    <property type="entry name" value="SAP domain"/>
    <property type="match status" value="1"/>
</dbReference>
<comment type="caution">
    <text evidence="18">The sequence shown here is derived from an EMBL/GenBank/DDBJ whole genome shotgun (WGS) entry which is preliminary data.</text>
</comment>
<dbReference type="GO" id="GO:0000723">
    <property type="term" value="P:telomere maintenance"/>
    <property type="evidence" value="ECO:0007669"/>
    <property type="project" value="InterPro"/>
</dbReference>
<dbReference type="InterPro" id="IPR036465">
    <property type="entry name" value="vWFA_dom_sf"/>
</dbReference>
<keyword evidence="6" id="KW-0227">DNA damage</keyword>
<dbReference type="Pfam" id="PF03730">
    <property type="entry name" value="Ku_C"/>
    <property type="match status" value="1"/>
</dbReference>
<dbReference type="GO" id="GO:0016787">
    <property type="term" value="F:hydrolase activity"/>
    <property type="evidence" value="ECO:0007669"/>
    <property type="project" value="UniProtKB-KW"/>
</dbReference>
<dbReference type="GO" id="GO:0003678">
    <property type="term" value="F:DNA helicase activity"/>
    <property type="evidence" value="ECO:0007669"/>
    <property type="project" value="InterPro"/>
</dbReference>
<dbReference type="PANTHER" id="PTHR12604:SF2">
    <property type="entry name" value="X-RAY REPAIR CROSS-COMPLEMENTING PROTEIN 6"/>
    <property type="match status" value="1"/>
</dbReference>
<dbReference type="GO" id="GO:0003690">
    <property type="term" value="F:double-stranded DNA binding"/>
    <property type="evidence" value="ECO:0007669"/>
    <property type="project" value="TreeGrafter"/>
</dbReference>
<feature type="compositionally biased region" description="Polar residues" evidence="16">
    <location>
        <begin position="495"/>
        <end position="511"/>
    </location>
</feature>
<evidence type="ECO:0000256" key="9">
    <source>
        <dbReference type="ARBA" id="ARBA00022840"/>
    </source>
</evidence>
<dbReference type="GO" id="GO:0005524">
    <property type="term" value="F:ATP binding"/>
    <property type="evidence" value="ECO:0007669"/>
    <property type="project" value="UniProtKB-KW"/>
</dbReference>
<accession>A0A9N8V0T1</accession>
<keyword evidence="10" id="KW-0158">Chromosome</keyword>
<evidence type="ECO:0000313" key="18">
    <source>
        <dbReference type="EMBL" id="CAG8432921.1"/>
    </source>
</evidence>
<keyword evidence="12" id="KW-0233">DNA recombination</keyword>